<feature type="compositionally biased region" description="Polar residues" evidence="1">
    <location>
        <begin position="262"/>
        <end position="279"/>
    </location>
</feature>
<evidence type="ECO:0000313" key="3">
    <source>
        <dbReference type="EMBL" id="KAK8768953.1"/>
    </source>
</evidence>
<organism evidence="3 4">
    <name type="scientific">Amblyomma americanum</name>
    <name type="common">Lone star tick</name>
    <dbReference type="NCBI Taxonomy" id="6943"/>
    <lineage>
        <taxon>Eukaryota</taxon>
        <taxon>Metazoa</taxon>
        <taxon>Ecdysozoa</taxon>
        <taxon>Arthropoda</taxon>
        <taxon>Chelicerata</taxon>
        <taxon>Arachnida</taxon>
        <taxon>Acari</taxon>
        <taxon>Parasitiformes</taxon>
        <taxon>Ixodida</taxon>
        <taxon>Ixodoidea</taxon>
        <taxon>Ixodidae</taxon>
        <taxon>Amblyomminae</taxon>
        <taxon>Amblyomma</taxon>
    </lineage>
</organism>
<reference evidence="3 4" key="1">
    <citation type="journal article" date="2023" name="Arcadia Sci">
        <title>De novo assembly of a long-read Amblyomma americanum tick genome.</title>
        <authorList>
            <person name="Chou S."/>
            <person name="Poskanzer K.E."/>
            <person name="Rollins M."/>
            <person name="Thuy-Boun P.S."/>
        </authorList>
    </citation>
    <scope>NUCLEOTIDE SEQUENCE [LARGE SCALE GENOMIC DNA]</scope>
    <source>
        <strain evidence="3">F_SG_1</strain>
        <tissue evidence="3">Salivary glands</tissue>
    </source>
</reference>
<gene>
    <name evidence="3" type="ORF">V5799_014585</name>
</gene>
<dbReference type="GO" id="GO:0005634">
    <property type="term" value="C:nucleus"/>
    <property type="evidence" value="ECO:0007669"/>
    <property type="project" value="TreeGrafter"/>
</dbReference>
<evidence type="ECO:0000313" key="4">
    <source>
        <dbReference type="Proteomes" id="UP001321473"/>
    </source>
</evidence>
<proteinExistence type="predicted"/>
<feature type="region of interest" description="Disordered" evidence="1">
    <location>
        <begin position="218"/>
        <end position="308"/>
    </location>
</feature>
<dbReference type="PANTHER" id="PTHR21552">
    <property type="entry name" value="ADULT RETINA PROTEIN"/>
    <property type="match status" value="1"/>
</dbReference>
<dbReference type="GO" id="GO:0000981">
    <property type="term" value="F:DNA-binding transcription factor activity, RNA polymerase II-specific"/>
    <property type="evidence" value="ECO:0007669"/>
    <property type="project" value="TreeGrafter"/>
</dbReference>
<evidence type="ECO:0000259" key="2">
    <source>
        <dbReference type="PROSITE" id="PS00036"/>
    </source>
</evidence>
<comment type="caution">
    <text evidence="3">The sequence shown here is derived from an EMBL/GenBank/DDBJ whole genome shotgun (WGS) entry which is preliminary data.</text>
</comment>
<name>A0AAQ4E2L3_AMBAM</name>
<dbReference type="PROSITE" id="PS00036">
    <property type="entry name" value="BZIP_BASIC"/>
    <property type="match status" value="1"/>
</dbReference>
<keyword evidence="4" id="KW-1185">Reference proteome</keyword>
<dbReference type="Proteomes" id="UP001321473">
    <property type="component" value="Unassembled WGS sequence"/>
</dbReference>
<dbReference type="InterPro" id="IPR039165">
    <property type="entry name" value="CREBRF"/>
</dbReference>
<dbReference type="GO" id="GO:0000977">
    <property type="term" value="F:RNA polymerase II transcription regulatory region sequence-specific DNA binding"/>
    <property type="evidence" value="ECO:0007669"/>
    <property type="project" value="TreeGrafter"/>
</dbReference>
<dbReference type="InterPro" id="IPR004827">
    <property type="entry name" value="bZIP"/>
</dbReference>
<protein>
    <recommendedName>
        <fullName evidence="2">BZIP domain-containing protein</fullName>
    </recommendedName>
</protein>
<dbReference type="CDD" id="cd14809">
    <property type="entry name" value="bZIP_AUREO-like"/>
    <property type="match status" value="1"/>
</dbReference>
<accession>A0AAQ4E2L3</accession>
<dbReference type="GO" id="GO:0006986">
    <property type="term" value="P:response to unfolded protein"/>
    <property type="evidence" value="ECO:0007669"/>
    <property type="project" value="InterPro"/>
</dbReference>
<dbReference type="PANTHER" id="PTHR21552:SF2">
    <property type="entry name" value="CREB3 REGULATORY FACTOR"/>
    <property type="match status" value="1"/>
</dbReference>
<evidence type="ECO:0000256" key="1">
    <source>
        <dbReference type="SAM" id="MobiDB-lite"/>
    </source>
</evidence>
<feature type="domain" description="BZIP" evidence="2">
    <location>
        <begin position="410"/>
        <end position="424"/>
    </location>
</feature>
<sequence>MANSGGVVAGLAAALEVPRDSGAPRLGPPPMLGSADWAAARGWAPAAARAAQDPLRLPELEGNVDPDQWLSVEGFSFEPALYAPEPKEEKADLAEAFWELEADDPCSRVPDKNELGDQSPSFWGMDFELSKLDAMLKPDKQPPLKDPTLAELNADESGLDGLDVNDILRDFQQQASWSNFAAPSQLADLLARPAKVEPLTTPALSSSLPASTCLATAEPQRAALASPEPCRPSPAAQSVPSDVPASGKPRSRILAERLSCSAPESQLSQLSMDEGFSSQDSDEALTSDAESHASQDATEPGSPDGQKKKKRYFWQYNVQAKGPKGPRLSMARDSADPHVLHDVTDPVFSPECHLEGVKHAGKARRGDGNDLTPNPRKLYNIGMELKKLGRVINELTPVSELPFNARHKSRKEKNKLASRACRLKKKAQHEANKLKLYGLQQEHRKLITLFEEAKKLLREQVECHQGSRREASSVHFDALVKRHVSVKVAGHSTEFVNRVLSSVAAGNPDGGLSEL</sequence>
<dbReference type="AlphaFoldDB" id="A0AAQ4E2L3"/>
<dbReference type="EMBL" id="JARKHS020023253">
    <property type="protein sequence ID" value="KAK8768953.1"/>
    <property type="molecule type" value="Genomic_DNA"/>
</dbReference>